<comment type="similarity">
    <text evidence="1">Belongs to the protein kinase superfamily. CAMK Ser/Thr protein kinase family. CHEK2 subfamily.</text>
</comment>
<evidence type="ECO:0000259" key="3">
    <source>
        <dbReference type="PROSITE" id="PS50006"/>
    </source>
</evidence>
<dbReference type="PROSITE" id="PS50011">
    <property type="entry name" value="PROTEIN_KINASE_DOM"/>
    <property type="match status" value="1"/>
</dbReference>
<feature type="domain" description="FHA" evidence="3">
    <location>
        <begin position="89"/>
        <end position="142"/>
    </location>
</feature>
<dbReference type="GO" id="GO:0005737">
    <property type="term" value="C:cytoplasm"/>
    <property type="evidence" value="ECO:0007669"/>
    <property type="project" value="TreeGrafter"/>
</dbReference>
<evidence type="ECO:0000256" key="1">
    <source>
        <dbReference type="ARBA" id="ARBA00005575"/>
    </source>
</evidence>
<dbReference type="GO" id="GO:0005524">
    <property type="term" value="F:ATP binding"/>
    <property type="evidence" value="ECO:0007669"/>
    <property type="project" value="InterPro"/>
</dbReference>
<dbReference type="GO" id="GO:0004674">
    <property type="term" value="F:protein serine/threonine kinase activity"/>
    <property type="evidence" value="ECO:0007669"/>
    <property type="project" value="TreeGrafter"/>
</dbReference>
<comment type="caution">
    <text evidence="5">The sequence shown here is derived from an EMBL/GenBank/DDBJ whole genome shotgun (WGS) entry which is preliminary data.</text>
</comment>
<evidence type="ECO:0000313" key="5">
    <source>
        <dbReference type="EMBL" id="PHH55275.1"/>
    </source>
</evidence>
<evidence type="ECO:0000313" key="6">
    <source>
        <dbReference type="Proteomes" id="UP000222788"/>
    </source>
</evidence>
<dbReference type="PROSITE" id="PS50006">
    <property type="entry name" value="FHA_DOMAIN"/>
    <property type="match status" value="1"/>
</dbReference>
<evidence type="ECO:0000259" key="4">
    <source>
        <dbReference type="PROSITE" id="PS50011"/>
    </source>
</evidence>
<feature type="region of interest" description="Disordered" evidence="2">
    <location>
        <begin position="546"/>
        <end position="587"/>
    </location>
</feature>
<dbReference type="InterPro" id="IPR011009">
    <property type="entry name" value="Kinase-like_dom_sf"/>
</dbReference>
<name>A0A2C5XDR9_9PEZI</name>
<dbReference type="CDD" id="cd00180">
    <property type="entry name" value="PKc"/>
    <property type="match status" value="1"/>
</dbReference>
<keyword evidence="5" id="KW-0418">Kinase</keyword>
<accession>A0A2C5XDR9</accession>
<feature type="compositionally biased region" description="Polar residues" evidence="2">
    <location>
        <begin position="1"/>
        <end position="11"/>
    </location>
</feature>
<dbReference type="InterPro" id="IPR053235">
    <property type="entry name" value="Ser_Thr_kinase"/>
</dbReference>
<dbReference type="Proteomes" id="UP000222788">
    <property type="component" value="Unassembled WGS sequence"/>
</dbReference>
<dbReference type="InterPro" id="IPR000253">
    <property type="entry name" value="FHA_dom"/>
</dbReference>
<feature type="domain" description="Protein kinase" evidence="4">
    <location>
        <begin position="228"/>
        <end position="488"/>
    </location>
</feature>
<keyword evidence="5" id="KW-0808">Transferase</keyword>
<dbReference type="Gene3D" id="1.10.510.10">
    <property type="entry name" value="Transferase(Phosphotransferase) domain 1"/>
    <property type="match status" value="1"/>
</dbReference>
<proteinExistence type="inferred from homology"/>
<reference evidence="5 6" key="2">
    <citation type="journal article" date="2013" name="IMA Fungus">
        <title>IMA Genome-F 1: Ceratocystis fimbriata: Draft nuclear genome sequence for the plant pathogen, Ceratocystis fimbriata.</title>
        <authorList>
            <person name="Wilken P.M."/>
            <person name="Steenkamp E.T."/>
            <person name="Wingfield M.J."/>
            <person name="de Beer Z.W."/>
            <person name="Wingfield B.D."/>
        </authorList>
    </citation>
    <scope>NUCLEOTIDE SEQUENCE [LARGE SCALE GENOMIC DNA]</scope>
    <source>
        <strain evidence="5 6">CBS 114723</strain>
    </source>
</reference>
<reference evidence="5 6" key="1">
    <citation type="journal article" date="2013" name="Fungal Biol.">
        <title>Analysis of microsatellite markers in the genome of the plant pathogen Ceratocystis fimbriata.</title>
        <authorList>
            <person name="Simpson M.C."/>
            <person name="Wilken P.M."/>
            <person name="Coetzee M.P."/>
            <person name="Wingfield M.J."/>
            <person name="Wingfield B.D."/>
        </authorList>
    </citation>
    <scope>NUCLEOTIDE SEQUENCE [LARGE SCALE GENOMIC DNA]</scope>
    <source>
        <strain evidence="5 6">CBS 114723</strain>
    </source>
</reference>
<dbReference type="InterPro" id="IPR000719">
    <property type="entry name" value="Prot_kinase_dom"/>
</dbReference>
<dbReference type="OrthoDB" id="10252171at2759"/>
<sequence length="685" mass="78574">MDAQISRNQLPIASPAPSTPRTVPALGLIARLYPKIGKFSPAIIEQNRDRYHEPSDHADDQDIPRAAKYRKLPYLELNFGQPPKHRQGFVFGHAPEYCDVVLDKQLGINPVHFMIGYSNDFVDNVYRLIVRDFGSATGTMVTFGFQAAEFQSNTTWTVTGFSFADSNDISITMHNGEEYIVVPRIYDTKDDSVIRAITQYSSHRPDLQLPLPAPGKPQFAVRSGAPTMAIEKQLMGCARGFTHKVWNTSNAQAFVLKRLICLNTKEERAEWIASVRRFQTLRHEHILHLVAFKPDVHEAFMPWRPHGSIIHQFRNVMPFRFGETLVMFQQCLDALNFLHQQNIAHGNLRPENILVLTRGCGYEHDKLHVQLSDFGILETRRAITDPRGSQFKAPEILARPDRSKRQFIGTPASDLWSLGIILLQAAYNRVTYSRVALRNAVNHCLYLHQMVHAWRKDELVLLIRQCIHYCAASRSEARCILADMAEFVRTGRLTYEGPPLYACTRARIPTEEGPRHHARTGDYLYEFMEEDQRVFHAVLRDATPKLAEKQRRREAQEETGEFENDSDSFAEDEENREDDEDEDDDGDFEEGEVYIQWTEKVVHSSQVIRRRRRGSGNLLMTIWEAEEGSGRVMTEDERGKKGEAMFKDCEDDYSSSYEGETEIESYATPANYVTDRHDGSWLELS</sequence>
<feature type="region of interest" description="Disordered" evidence="2">
    <location>
        <begin position="1"/>
        <end position="20"/>
    </location>
</feature>
<dbReference type="Pfam" id="PF00069">
    <property type="entry name" value="Pkinase"/>
    <property type="match status" value="1"/>
</dbReference>
<feature type="compositionally biased region" description="Acidic residues" evidence="2">
    <location>
        <begin position="557"/>
        <end position="587"/>
    </location>
</feature>
<keyword evidence="6" id="KW-1185">Reference proteome</keyword>
<dbReference type="PANTHER" id="PTHR24361">
    <property type="entry name" value="MITOGEN-ACTIVATED KINASE KINASE KINASE"/>
    <property type="match status" value="1"/>
</dbReference>
<gene>
    <name evidence="5" type="primary">MKNK2</name>
    <name evidence="5" type="ORF">CFIMG_004162RA</name>
</gene>
<organism evidence="5 6">
    <name type="scientific">Ceratocystis fimbriata CBS 114723</name>
    <dbReference type="NCBI Taxonomy" id="1035309"/>
    <lineage>
        <taxon>Eukaryota</taxon>
        <taxon>Fungi</taxon>
        <taxon>Dikarya</taxon>
        <taxon>Ascomycota</taxon>
        <taxon>Pezizomycotina</taxon>
        <taxon>Sordariomycetes</taxon>
        <taxon>Hypocreomycetidae</taxon>
        <taxon>Microascales</taxon>
        <taxon>Ceratocystidaceae</taxon>
        <taxon>Ceratocystis</taxon>
    </lineage>
</organism>
<evidence type="ECO:0000256" key="2">
    <source>
        <dbReference type="SAM" id="MobiDB-lite"/>
    </source>
</evidence>
<dbReference type="STRING" id="1035309.A0A2C5XDR9"/>
<dbReference type="SUPFAM" id="SSF56112">
    <property type="entry name" value="Protein kinase-like (PK-like)"/>
    <property type="match status" value="1"/>
</dbReference>
<dbReference type="EMBL" id="APWK03000013">
    <property type="protein sequence ID" value="PHH55275.1"/>
    <property type="molecule type" value="Genomic_DNA"/>
</dbReference>
<feature type="compositionally biased region" description="Basic and acidic residues" evidence="2">
    <location>
        <begin position="546"/>
        <end position="556"/>
    </location>
</feature>
<dbReference type="AlphaFoldDB" id="A0A2C5XDR9"/>
<protein>
    <submittedName>
        <fullName evidence="5">MAP kinase-interacting serine/threonine-protein kinase 2</fullName>
    </submittedName>
</protein>